<dbReference type="SUPFAM" id="SSF53335">
    <property type="entry name" value="S-adenosyl-L-methionine-dependent methyltransferases"/>
    <property type="match status" value="1"/>
</dbReference>
<dbReference type="CDD" id="cd02440">
    <property type="entry name" value="AdoMet_MTases"/>
    <property type="match status" value="1"/>
</dbReference>
<keyword evidence="3" id="KW-0949">S-adenosyl-L-methionine</keyword>
<evidence type="ECO:0000313" key="5">
    <source>
        <dbReference type="EMBL" id="GAA3286997.1"/>
    </source>
</evidence>
<dbReference type="PANTHER" id="PTHR10509:SF14">
    <property type="entry name" value="CAFFEOYL-COA O-METHYLTRANSFERASE 3-RELATED"/>
    <property type="match status" value="1"/>
</dbReference>
<proteinExistence type="predicted"/>
<organism evidence="5 6">
    <name type="scientific">Nesterenkonia halobia</name>
    <dbReference type="NCBI Taxonomy" id="37922"/>
    <lineage>
        <taxon>Bacteria</taxon>
        <taxon>Bacillati</taxon>
        <taxon>Actinomycetota</taxon>
        <taxon>Actinomycetes</taxon>
        <taxon>Micrococcales</taxon>
        <taxon>Micrococcaceae</taxon>
        <taxon>Nesterenkonia</taxon>
    </lineage>
</organism>
<dbReference type="RefSeq" id="WP_344721439.1">
    <property type="nucleotide sequence ID" value="NZ_BAAAYG010000010.1"/>
</dbReference>
<accession>A0ABP6RHP3</accession>
<dbReference type="Proteomes" id="UP001501736">
    <property type="component" value="Unassembled WGS sequence"/>
</dbReference>
<dbReference type="InterPro" id="IPR050362">
    <property type="entry name" value="Cation-dep_OMT"/>
</dbReference>
<dbReference type="Pfam" id="PF01596">
    <property type="entry name" value="Methyltransf_3"/>
    <property type="match status" value="1"/>
</dbReference>
<dbReference type="PANTHER" id="PTHR10509">
    <property type="entry name" value="O-METHYLTRANSFERASE-RELATED"/>
    <property type="match status" value="1"/>
</dbReference>
<evidence type="ECO:0000256" key="2">
    <source>
        <dbReference type="ARBA" id="ARBA00022679"/>
    </source>
</evidence>
<dbReference type="InterPro" id="IPR002935">
    <property type="entry name" value="SAM_O-MeTrfase"/>
</dbReference>
<dbReference type="Gene3D" id="3.40.50.150">
    <property type="entry name" value="Vaccinia Virus protein VP39"/>
    <property type="match status" value="1"/>
</dbReference>
<comment type="caution">
    <text evidence="5">The sequence shown here is derived from an EMBL/GenBank/DDBJ whole genome shotgun (WGS) entry which is preliminary data.</text>
</comment>
<keyword evidence="1" id="KW-0489">Methyltransferase</keyword>
<gene>
    <name evidence="5" type="ORF">GCM10020260_22740</name>
</gene>
<protein>
    <submittedName>
        <fullName evidence="5">O-methyltransferase</fullName>
    </submittedName>
</protein>
<name>A0ABP6RHP3_9MICC</name>
<evidence type="ECO:0000256" key="3">
    <source>
        <dbReference type="ARBA" id="ARBA00022691"/>
    </source>
</evidence>
<evidence type="ECO:0000256" key="1">
    <source>
        <dbReference type="ARBA" id="ARBA00022603"/>
    </source>
</evidence>
<dbReference type="EMBL" id="BAAAYG010000010">
    <property type="protein sequence ID" value="GAA3286997.1"/>
    <property type="molecule type" value="Genomic_DNA"/>
</dbReference>
<evidence type="ECO:0000313" key="6">
    <source>
        <dbReference type="Proteomes" id="UP001501736"/>
    </source>
</evidence>
<evidence type="ECO:0000256" key="4">
    <source>
        <dbReference type="SAM" id="MobiDB-lite"/>
    </source>
</evidence>
<feature type="compositionally biased region" description="Polar residues" evidence="4">
    <location>
        <begin position="1"/>
        <end position="10"/>
    </location>
</feature>
<reference evidence="6" key="1">
    <citation type="journal article" date="2019" name="Int. J. Syst. Evol. Microbiol.">
        <title>The Global Catalogue of Microorganisms (GCM) 10K type strain sequencing project: providing services to taxonomists for standard genome sequencing and annotation.</title>
        <authorList>
            <consortium name="The Broad Institute Genomics Platform"/>
            <consortium name="The Broad Institute Genome Sequencing Center for Infectious Disease"/>
            <person name="Wu L."/>
            <person name="Ma J."/>
        </authorList>
    </citation>
    <scope>NUCLEOTIDE SEQUENCE [LARGE SCALE GENOMIC DNA]</scope>
    <source>
        <strain evidence="6">JCM 11483</strain>
    </source>
</reference>
<dbReference type="InterPro" id="IPR029063">
    <property type="entry name" value="SAM-dependent_MTases_sf"/>
</dbReference>
<feature type="region of interest" description="Disordered" evidence="4">
    <location>
        <begin position="1"/>
        <end position="22"/>
    </location>
</feature>
<dbReference type="PROSITE" id="PS51682">
    <property type="entry name" value="SAM_OMT_I"/>
    <property type="match status" value="1"/>
</dbReference>
<keyword evidence="2" id="KW-0808">Transferase</keyword>
<sequence length="243" mass="25557">MDDSADSVTQPGPDRTTRSWADVDAHLERSIVRPDESFAEVQRRAQEASMPGIEVSAGTGKLLGLLAEISGARRVLEVGTLAGFSTLWMARAVGGDGAVVTCEAEPAHADVARTNLDAAGVGGRVDIRVGAAEQTLEQLVEEHRGGDGAAFDLVFLDADKAGNPRYLQLALQMARPGTVIVGDNVVRDGAVLDADSSDPDIRGIRQFLQDQGEDPRLEATAVQTVGAKGWDGFSLAVVREPAS</sequence>
<keyword evidence="6" id="KW-1185">Reference proteome</keyword>